<keyword evidence="1" id="KW-0472">Membrane</keyword>
<dbReference type="RefSeq" id="WP_172144510.1">
    <property type="nucleotide sequence ID" value="NZ_JAAIIJ010000008.1"/>
</dbReference>
<dbReference type="GO" id="GO:0005524">
    <property type="term" value="F:ATP binding"/>
    <property type="evidence" value="ECO:0007669"/>
    <property type="project" value="UniProtKB-KW"/>
</dbReference>
<feature type="transmembrane region" description="Helical" evidence="1">
    <location>
        <begin position="94"/>
        <end position="117"/>
    </location>
</feature>
<protein>
    <submittedName>
        <fullName evidence="2">ABC transporter, ATP-binding protein</fullName>
    </submittedName>
</protein>
<sequence length="312" mass="32891">MSASNASNASNAYARGRRAERTSRHVHLTFGGCLKAELLKLWSLKSTKILLLLNIAFMLGMAALSALSFKLIASMDLTTGQKLAQPQPIAEADIWMSISSAATITALVIGIFGVMAITSEYTTSAVQSSLVANPRRGLFYASKSAALALFSFVDGLIGVAAAYGVVRLMFAGFDITALSGEEWRIMPVTLIGMPVVTAVVALLAQGLGGMTRSTVGGVVSVVVLFMALTMALSLVSMATAKVSWLKWVGSLSGLTPNTAMSTFLSAGCHSSAGETAQAYWMPNWWQAGLVLLAWSVVSWIVGLAVTRRADVK</sequence>
<proteinExistence type="predicted"/>
<reference evidence="2 3" key="1">
    <citation type="submission" date="2020-02" db="EMBL/GenBank/DDBJ databases">
        <title>Characterization of phylogenetic diversity of novel bifidobacterial species isolated in Czech ZOOs.</title>
        <authorList>
            <person name="Lugli G.A."/>
            <person name="Vera N.B."/>
            <person name="Ventura M."/>
        </authorList>
    </citation>
    <scope>NUCLEOTIDE SEQUENCE [LARGE SCALE GENOMIC DNA]</scope>
    <source>
        <strain evidence="2 3">DSM 109963</strain>
    </source>
</reference>
<keyword evidence="1" id="KW-0812">Transmembrane</keyword>
<keyword evidence="3" id="KW-1185">Reference proteome</keyword>
<gene>
    <name evidence="2" type="ORF">G1C94_0565</name>
</gene>
<keyword evidence="1" id="KW-1133">Transmembrane helix</keyword>
<dbReference type="Proteomes" id="UP000553756">
    <property type="component" value="Unassembled WGS sequence"/>
</dbReference>
<evidence type="ECO:0000256" key="1">
    <source>
        <dbReference type="SAM" id="Phobius"/>
    </source>
</evidence>
<feature type="transmembrane region" description="Helical" evidence="1">
    <location>
        <begin position="138"/>
        <end position="165"/>
    </location>
</feature>
<feature type="transmembrane region" description="Helical" evidence="1">
    <location>
        <begin position="49"/>
        <end position="74"/>
    </location>
</feature>
<dbReference type="PANTHER" id="PTHR37305:SF1">
    <property type="entry name" value="MEMBRANE PROTEIN"/>
    <property type="match status" value="1"/>
</dbReference>
<organism evidence="2 3">
    <name type="scientific">Bifidobacterium panos</name>
    <dbReference type="NCBI Taxonomy" id="2675321"/>
    <lineage>
        <taxon>Bacteria</taxon>
        <taxon>Bacillati</taxon>
        <taxon>Actinomycetota</taxon>
        <taxon>Actinomycetes</taxon>
        <taxon>Bifidobacteriales</taxon>
        <taxon>Bifidobacteriaceae</taxon>
        <taxon>Bifidobacterium</taxon>
    </lineage>
</organism>
<comment type="caution">
    <text evidence="2">The sequence shown here is derived from an EMBL/GenBank/DDBJ whole genome shotgun (WGS) entry which is preliminary data.</text>
</comment>
<evidence type="ECO:0000313" key="2">
    <source>
        <dbReference type="EMBL" id="NMN01944.1"/>
    </source>
</evidence>
<accession>A0ABX1SXE1</accession>
<dbReference type="PANTHER" id="PTHR37305">
    <property type="entry name" value="INTEGRAL MEMBRANE PROTEIN-RELATED"/>
    <property type="match status" value="1"/>
</dbReference>
<keyword evidence="2" id="KW-0067">ATP-binding</keyword>
<keyword evidence="2" id="KW-0547">Nucleotide-binding</keyword>
<feature type="transmembrane region" description="Helical" evidence="1">
    <location>
        <begin position="215"/>
        <end position="238"/>
    </location>
</feature>
<name>A0ABX1SXE1_9BIFI</name>
<feature type="transmembrane region" description="Helical" evidence="1">
    <location>
        <begin position="284"/>
        <end position="305"/>
    </location>
</feature>
<evidence type="ECO:0000313" key="3">
    <source>
        <dbReference type="Proteomes" id="UP000553756"/>
    </source>
</evidence>
<feature type="transmembrane region" description="Helical" evidence="1">
    <location>
        <begin position="185"/>
        <end position="203"/>
    </location>
</feature>
<dbReference type="EMBL" id="JAAIIJ010000008">
    <property type="protein sequence ID" value="NMN01944.1"/>
    <property type="molecule type" value="Genomic_DNA"/>
</dbReference>